<comment type="caution">
    <text evidence="2">The sequence shown here is derived from an EMBL/GenBank/DDBJ whole genome shotgun (WGS) entry which is preliminary data.</text>
</comment>
<feature type="chain" id="PRO_5029882064" description="Mitochondrial import receptor subunit TOM40B" evidence="1">
    <location>
        <begin position="18"/>
        <end position="295"/>
    </location>
</feature>
<evidence type="ECO:0008006" key="4">
    <source>
        <dbReference type="Google" id="ProtNLM"/>
    </source>
</evidence>
<protein>
    <recommendedName>
        <fullName evidence="4">Mitochondrial import receptor subunit TOM40B</fullName>
    </recommendedName>
</protein>
<accession>A0A7J6M5F4</accession>
<dbReference type="Proteomes" id="UP000591131">
    <property type="component" value="Unassembled WGS sequence"/>
</dbReference>
<dbReference type="AlphaFoldDB" id="A0A7J6M5F4"/>
<feature type="signal peptide" evidence="1">
    <location>
        <begin position="1"/>
        <end position="17"/>
    </location>
</feature>
<keyword evidence="1" id="KW-0732">Signal</keyword>
<evidence type="ECO:0000256" key="1">
    <source>
        <dbReference type="SAM" id="SignalP"/>
    </source>
</evidence>
<name>A0A7J6M5F4_PERCH</name>
<dbReference type="EMBL" id="JAAPAO010000227">
    <property type="protein sequence ID" value="KAF4666747.1"/>
    <property type="molecule type" value="Genomic_DNA"/>
</dbReference>
<sequence length="295" mass="32878">MSVILLLFILCFTGSVAIVQNPIRPYDMSSILPDDEELSEMINFMKMVEGLSKEFNQKQAASFPKGIQQASVPSDGSFAFPPNCTSYGRPEQYSYCFHGKLNESEKTTVEATMEFFDSGNPNKSTLVGVDAVYDDKKKLKSLDARAGGEAQLVYFGNKTVKATIAMATYIEPDDSSSSYELGTPRDVPLVAQLIFGVSVMKYGPFLVPVKAQTSKVFAHNSYHLGFNISSTLETIEYRVKFGVTFSLSFKTVKNDLREWKLLGQAEVFSILPVLNYKVSYPFKFIESDISLKPIR</sequence>
<evidence type="ECO:0000313" key="3">
    <source>
        <dbReference type="Proteomes" id="UP000591131"/>
    </source>
</evidence>
<gene>
    <name evidence="2" type="ORF">FOL47_003925</name>
</gene>
<evidence type="ECO:0000313" key="2">
    <source>
        <dbReference type="EMBL" id="KAF4666747.1"/>
    </source>
</evidence>
<keyword evidence="3" id="KW-1185">Reference proteome</keyword>
<dbReference type="InterPro" id="IPR046628">
    <property type="entry name" value="DUF6740"/>
</dbReference>
<dbReference type="Pfam" id="PF20525">
    <property type="entry name" value="DUF6740"/>
    <property type="match status" value="1"/>
</dbReference>
<reference evidence="2 3" key="1">
    <citation type="submission" date="2020-04" db="EMBL/GenBank/DDBJ databases">
        <title>Perkinsus chesapeaki whole genome sequence.</title>
        <authorList>
            <person name="Bogema D.R."/>
        </authorList>
    </citation>
    <scope>NUCLEOTIDE SEQUENCE [LARGE SCALE GENOMIC DNA]</scope>
    <source>
        <strain evidence="2">ATCC PRA-425</strain>
    </source>
</reference>
<organism evidence="2 3">
    <name type="scientific">Perkinsus chesapeaki</name>
    <name type="common">Clam parasite</name>
    <name type="synonym">Perkinsus andrewsi</name>
    <dbReference type="NCBI Taxonomy" id="330153"/>
    <lineage>
        <taxon>Eukaryota</taxon>
        <taxon>Sar</taxon>
        <taxon>Alveolata</taxon>
        <taxon>Perkinsozoa</taxon>
        <taxon>Perkinsea</taxon>
        <taxon>Perkinsida</taxon>
        <taxon>Perkinsidae</taxon>
        <taxon>Perkinsus</taxon>
    </lineage>
</organism>
<proteinExistence type="predicted"/>